<sequence length="66" mass="7131">MHVIINGERRDIPEGLTVRGLLTHLELGSGPVAVEINREIVPRASHESHLVSAEDTIEIVHFVGGG</sequence>
<gene>
    <name evidence="1" type="primary">thiS</name>
    <name evidence="1" type="ORF">LZC94_24005</name>
</gene>
<protein>
    <submittedName>
        <fullName evidence="1">Sulfur carrier protein ThiS</fullName>
    </submittedName>
</protein>
<dbReference type="EMBL" id="CP089984">
    <property type="protein sequence ID" value="WXB10938.1"/>
    <property type="molecule type" value="Genomic_DNA"/>
</dbReference>
<dbReference type="InterPro" id="IPR010035">
    <property type="entry name" value="Thi_S"/>
</dbReference>
<dbReference type="SUPFAM" id="SSF54285">
    <property type="entry name" value="MoaD/ThiS"/>
    <property type="match status" value="1"/>
</dbReference>
<dbReference type="Proteomes" id="UP001370348">
    <property type="component" value="Chromosome"/>
</dbReference>
<name>A0ABZ2LJ21_9BACT</name>
<dbReference type="Pfam" id="PF02597">
    <property type="entry name" value="ThiS"/>
    <property type="match status" value="1"/>
</dbReference>
<reference evidence="1 2" key="1">
    <citation type="submission" date="2021-12" db="EMBL/GenBank/DDBJ databases">
        <title>Discovery of the Pendulisporaceae a myxobacterial family with distinct sporulation behavior and unique specialized metabolism.</title>
        <authorList>
            <person name="Garcia R."/>
            <person name="Popoff A."/>
            <person name="Bader C.D."/>
            <person name="Loehr J."/>
            <person name="Walesch S."/>
            <person name="Walt C."/>
            <person name="Boldt J."/>
            <person name="Bunk B."/>
            <person name="Haeckl F.J.F.P.J."/>
            <person name="Gunesch A.P."/>
            <person name="Birkelbach J."/>
            <person name="Nuebel U."/>
            <person name="Pietschmann T."/>
            <person name="Bach T."/>
            <person name="Mueller R."/>
        </authorList>
    </citation>
    <scope>NUCLEOTIDE SEQUENCE [LARGE SCALE GENOMIC DNA]</scope>
    <source>
        <strain evidence="1 2">MSr11954</strain>
    </source>
</reference>
<dbReference type="InterPro" id="IPR012675">
    <property type="entry name" value="Beta-grasp_dom_sf"/>
</dbReference>
<evidence type="ECO:0000313" key="2">
    <source>
        <dbReference type="Proteomes" id="UP001370348"/>
    </source>
</evidence>
<dbReference type="Gene3D" id="3.10.20.30">
    <property type="match status" value="1"/>
</dbReference>
<dbReference type="PANTHER" id="PTHR34472:SF1">
    <property type="entry name" value="SULFUR CARRIER PROTEIN THIS"/>
    <property type="match status" value="1"/>
</dbReference>
<organism evidence="1 2">
    <name type="scientific">Pendulispora albinea</name>
    <dbReference type="NCBI Taxonomy" id="2741071"/>
    <lineage>
        <taxon>Bacteria</taxon>
        <taxon>Pseudomonadati</taxon>
        <taxon>Myxococcota</taxon>
        <taxon>Myxococcia</taxon>
        <taxon>Myxococcales</taxon>
        <taxon>Sorangiineae</taxon>
        <taxon>Pendulisporaceae</taxon>
        <taxon>Pendulispora</taxon>
    </lineage>
</organism>
<proteinExistence type="predicted"/>
<accession>A0ABZ2LJ21</accession>
<keyword evidence="2" id="KW-1185">Reference proteome</keyword>
<dbReference type="PANTHER" id="PTHR34472">
    <property type="entry name" value="SULFUR CARRIER PROTEIN THIS"/>
    <property type="match status" value="1"/>
</dbReference>
<dbReference type="NCBIfam" id="TIGR01683">
    <property type="entry name" value="thiS"/>
    <property type="match status" value="1"/>
</dbReference>
<dbReference type="InterPro" id="IPR003749">
    <property type="entry name" value="ThiS/MoaD-like"/>
</dbReference>
<dbReference type="InterPro" id="IPR016155">
    <property type="entry name" value="Mopterin_synth/thiamin_S_b"/>
</dbReference>
<dbReference type="RefSeq" id="WP_394820554.1">
    <property type="nucleotide sequence ID" value="NZ_CP089984.1"/>
</dbReference>
<evidence type="ECO:0000313" key="1">
    <source>
        <dbReference type="EMBL" id="WXB10938.1"/>
    </source>
</evidence>
<dbReference type="CDD" id="cd00565">
    <property type="entry name" value="Ubl_ThiS"/>
    <property type="match status" value="1"/>
</dbReference>